<dbReference type="InterPro" id="IPR050904">
    <property type="entry name" value="Adhesion/Biosynth-related"/>
</dbReference>
<dbReference type="PANTHER" id="PTHR10900:SF77">
    <property type="entry name" value="FI19380P1"/>
    <property type="match status" value="1"/>
</dbReference>
<evidence type="ECO:0000313" key="3">
    <source>
        <dbReference type="EMBL" id="KUK60365.1"/>
    </source>
</evidence>
<dbReference type="PROSITE" id="PS50213">
    <property type="entry name" value="FAS1"/>
    <property type="match status" value="1"/>
</dbReference>
<feature type="non-terminal residue" evidence="3">
    <location>
        <position position="1"/>
    </location>
</feature>
<dbReference type="AlphaFoldDB" id="A0A101GL15"/>
<dbReference type="InterPro" id="IPR036378">
    <property type="entry name" value="FAS1_dom_sf"/>
</dbReference>
<dbReference type="PATRIC" id="fig|2198.4.peg.57"/>
<dbReference type="FunFam" id="2.30.180.10:FF:000014">
    <property type="entry name" value="Stabilin 1"/>
    <property type="match status" value="1"/>
</dbReference>
<feature type="region of interest" description="Disordered" evidence="1">
    <location>
        <begin position="35"/>
        <end position="72"/>
    </location>
</feature>
<feature type="compositionally biased region" description="Low complexity" evidence="1">
    <location>
        <begin position="61"/>
        <end position="72"/>
    </location>
</feature>
<dbReference type="SUPFAM" id="SSF82153">
    <property type="entry name" value="FAS1 domain"/>
    <property type="match status" value="1"/>
</dbReference>
<reference evidence="4" key="1">
    <citation type="journal article" date="2015" name="MBio">
        <title>Genome-Resolved Metagenomic Analysis Reveals Roles for Candidate Phyla and Other Microbial Community Members in Biogeochemical Transformations in Oil Reservoirs.</title>
        <authorList>
            <person name="Hu P."/>
            <person name="Tom L."/>
            <person name="Singh A."/>
            <person name="Thomas B.C."/>
            <person name="Baker B.J."/>
            <person name="Piceno Y.M."/>
            <person name="Andersen G.L."/>
            <person name="Banfield J.F."/>
        </authorList>
    </citation>
    <scope>NUCLEOTIDE SEQUENCE [LARGE SCALE GENOMIC DNA]</scope>
</reference>
<feature type="domain" description="FAS1" evidence="2">
    <location>
        <begin position="79"/>
        <end position="215"/>
    </location>
</feature>
<protein>
    <recommendedName>
        <fullName evidence="2">FAS1 domain-containing protein</fullName>
    </recommendedName>
</protein>
<dbReference type="Pfam" id="PF02469">
    <property type="entry name" value="Fasciclin"/>
    <property type="match status" value="1"/>
</dbReference>
<dbReference type="EMBL" id="LGGD01000237">
    <property type="protein sequence ID" value="KUK60365.1"/>
    <property type="molecule type" value="Genomic_DNA"/>
</dbReference>
<evidence type="ECO:0000256" key="1">
    <source>
        <dbReference type="SAM" id="MobiDB-lite"/>
    </source>
</evidence>
<dbReference type="Gene3D" id="2.30.180.10">
    <property type="entry name" value="FAS1 domain"/>
    <property type="match status" value="1"/>
</dbReference>
<name>A0A101GL15_9EURY</name>
<accession>A0A101GL15</accession>
<evidence type="ECO:0000259" key="2">
    <source>
        <dbReference type="PROSITE" id="PS50213"/>
    </source>
</evidence>
<dbReference type="PANTHER" id="PTHR10900">
    <property type="entry name" value="PERIOSTIN-RELATED"/>
    <property type="match status" value="1"/>
</dbReference>
<comment type="caution">
    <text evidence="3">The sequence shown here is derived from an EMBL/GenBank/DDBJ whole genome shotgun (WGS) entry which is preliminary data.</text>
</comment>
<organism evidence="3 4">
    <name type="scientific">Methanoculleus marisnigri</name>
    <dbReference type="NCBI Taxonomy" id="2198"/>
    <lineage>
        <taxon>Archaea</taxon>
        <taxon>Methanobacteriati</taxon>
        <taxon>Methanobacteriota</taxon>
        <taxon>Stenosarchaea group</taxon>
        <taxon>Methanomicrobia</taxon>
        <taxon>Methanomicrobiales</taxon>
        <taxon>Methanomicrobiaceae</taxon>
        <taxon>Methanoculleus</taxon>
    </lineage>
</organism>
<dbReference type="SMART" id="SM00554">
    <property type="entry name" value="FAS1"/>
    <property type="match status" value="1"/>
</dbReference>
<gene>
    <name evidence="3" type="ORF">XD82_1637</name>
</gene>
<feature type="compositionally biased region" description="Low complexity" evidence="1">
    <location>
        <begin position="35"/>
        <end position="48"/>
    </location>
</feature>
<sequence>YCDLSDYDPRYESRTDRAVAGLSITVTFGEGNVTPTPTVNVTPEVTENATPTSTTPGVLIPTPTTTPENVTPMPTPAGQMDLGEVIDEDGNLSIMAGLISVTDLAATLQNEGPYTVFAPANDAFGNLTPEVIAGILTDDNVRTQVVSNHVVNGSYTAAELLNMTEGGNTTTLTTLAGENLTVSESGGLLTVDNATVSTPEINASNGIIHVIDRVLVPPTRRDNR</sequence>
<evidence type="ECO:0000313" key="4">
    <source>
        <dbReference type="Proteomes" id="UP000054323"/>
    </source>
</evidence>
<dbReference type="InterPro" id="IPR000782">
    <property type="entry name" value="FAS1_domain"/>
</dbReference>
<proteinExistence type="predicted"/>
<dbReference type="Proteomes" id="UP000054323">
    <property type="component" value="Unassembled WGS sequence"/>
</dbReference>